<feature type="transmembrane region" description="Helical" evidence="10">
    <location>
        <begin position="38"/>
        <end position="60"/>
    </location>
</feature>
<dbReference type="CDD" id="cd01840">
    <property type="entry name" value="SGNH_hydrolase_yrhL_like"/>
    <property type="match status" value="1"/>
</dbReference>
<feature type="transmembrane region" description="Helical" evidence="10">
    <location>
        <begin position="141"/>
        <end position="161"/>
    </location>
</feature>
<feature type="region of interest" description="Disordered" evidence="9">
    <location>
        <begin position="433"/>
        <end position="511"/>
    </location>
</feature>
<dbReference type="EMBL" id="SADY01000008">
    <property type="protein sequence ID" value="TQR42148.1"/>
    <property type="molecule type" value="Genomic_DNA"/>
</dbReference>
<comment type="similarity">
    <text evidence="2">Belongs to the acyltransferase 3 family.</text>
</comment>
<feature type="transmembrane region" description="Helical" evidence="10">
    <location>
        <begin position="12"/>
        <end position="32"/>
    </location>
</feature>
<feature type="transmembrane region" description="Helical" evidence="10">
    <location>
        <begin position="237"/>
        <end position="257"/>
    </location>
</feature>
<sequence length="702" mass="76967">MHELRRNNRRYMPALDGLRAIAVLAVIAYHLNLGWAQGGFLGVGIFFVLSGYLVTDLLLATKQQRGAIDLYTFWVHRVRRLVPAILVMLLFSVAWLTIFDPARLTKLRGDIWSTFVYGNNWYLIFHNVSYFDSFGSPSPYLHLWSLAVEGQFYLVWPVLLMIGLKLAPRRGQLLLGIAAAAAASALAMAWLYEPGTDPSRVYYGTDTRVFALLIGAALAVVWPSRRLAANTAHKASLSLDLIGALGLGAMLYMIVEVSEYDDFLYQGGFVLLSIVSALTIAALAHPASRLSKLLSWGPLVWIGKRSYGIYLWHYPVIILTNPEVNTSGFDGTRAMLQVTASVLLAALSWRYIEQPIQRGCLSQLWHRLCEQPNCWHRLSWKHWSVSACCVLLLTLFYVGMSGRSLVDAAQAQSEEPAANKRIVITHDNLGAASKAHQTEDIGSHAVKDTASKKPKRSDASTNPIKKPGSSGADDPLESSSTAKGGGQPKSKQTQQPNQPSHADRASDKKQNWSITAIGDSVMLDVAPYLSKQLPGTVVDAKIGRQMSAAGDIIQGLKQNGKLGRYVIIALGTNGIFGEKQLNKLIESLSDVEHIIFVNTRMPEKWESKVNELLAKTAAAHPNITLVDWYNASEDHDDYFEPDGTHLVPKGAKAYAALVADAVRSLSEVKKEQPARQPGSEHSSGKESVTPPPSGKTPATKHS</sequence>
<dbReference type="Pfam" id="PF01757">
    <property type="entry name" value="Acyl_transf_3"/>
    <property type="match status" value="1"/>
</dbReference>
<dbReference type="InterPro" id="IPR036514">
    <property type="entry name" value="SGNH_hydro_sf"/>
</dbReference>
<feature type="region of interest" description="Disordered" evidence="9">
    <location>
        <begin position="665"/>
        <end position="702"/>
    </location>
</feature>
<keyword evidence="5 10" id="KW-0812">Transmembrane</keyword>
<keyword evidence="6 10" id="KW-1133">Transmembrane helix</keyword>
<dbReference type="PANTHER" id="PTHR23028">
    <property type="entry name" value="ACETYLTRANSFERASE"/>
    <property type="match status" value="1"/>
</dbReference>
<feature type="transmembrane region" description="Helical" evidence="10">
    <location>
        <begin position="383"/>
        <end position="400"/>
    </location>
</feature>
<keyword evidence="13" id="KW-1185">Reference proteome</keyword>
<gene>
    <name evidence="12" type="ORF">C7Y44_23695</name>
</gene>
<evidence type="ECO:0000256" key="5">
    <source>
        <dbReference type="ARBA" id="ARBA00022692"/>
    </source>
</evidence>
<protein>
    <submittedName>
        <fullName evidence="12">Acetyltransferase</fullName>
    </submittedName>
</protein>
<keyword evidence="3" id="KW-1003">Cell membrane</keyword>
<feature type="domain" description="Acyltransferase 3" evidence="11">
    <location>
        <begin position="14"/>
        <end position="344"/>
    </location>
</feature>
<reference evidence="12 13" key="1">
    <citation type="submission" date="2018-03" db="EMBL/GenBank/DDBJ databases">
        <title>Aerobic endospore-forming bacteria genome sequencing and assembly.</title>
        <authorList>
            <person name="Cavalcante D.A."/>
            <person name="Driks A."/>
            <person name="Putonti C."/>
            <person name="De-Souza M.T."/>
        </authorList>
    </citation>
    <scope>NUCLEOTIDE SEQUENCE [LARGE SCALE GENOMIC DNA]</scope>
    <source>
        <strain evidence="12 13">SDF0028</strain>
    </source>
</reference>
<evidence type="ECO:0000256" key="9">
    <source>
        <dbReference type="SAM" id="MobiDB-lite"/>
    </source>
</evidence>
<dbReference type="PANTHER" id="PTHR23028:SF53">
    <property type="entry name" value="ACYL_TRANSF_3 DOMAIN-CONTAINING PROTEIN"/>
    <property type="match status" value="1"/>
</dbReference>
<name>A0ABY3AJD0_PAEPP</name>
<feature type="transmembrane region" description="Helical" evidence="10">
    <location>
        <begin position="207"/>
        <end position="225"/>
    </location>
</feature>
<accession>A0ABY3AJD0</accession>
<evidence type="ECO:0000256" key="1">
    <source>
        <dbReference type="ARBA" id="ARBA00004651"/>
    </source>
</evidence>
<evidence type="ECO:0000256" key="7">
    <source>
        <dbReference type="ARBA" id="ARBA00023136"/>
    </source>
</evidence>
<feature type="transmembrane region" description="Helical" evidence="10">
    <location>
        <begin position="173"/>
        <end position="192"/>
    </location>
</feature>
<feature type="transmembrane region" description="Helical" evidence="10">
    <location>
        <begin position="81"/>
        <end position="99"/>
    </location>
</feature>
<dbReference type="InterPro" id="IPR050879">
    <property type="entry name" value="Acyltransferase_3"/>
</dbReference>
<evidence type="ECO:0000313" key="13">
    <source>
        <dbReference type="Proteomes" id="UP000316208"/>
    </source>
</evidence>
<comment type="subcellular location">
    <subcellularLocation>
        <location evidence="1">Cell membrane</location>
        <topology evidence="1">Multi-pass membrane protein</topology>
    </subcellularLocation>
</comment>
<organism evidence="12 13">
    <name type="scientific">Paenibacillus popilliae</name>
    <name type="common">Bacillus popilliae</name>
    <dbReference type="NCBI Taxonomy" id="78057"/>
    <lineage>
        <taxon>Bacteria</taxon>
        <taxon>Bacillati</taxon>
        <taxon>Bacillota</taxon>
        <taxon>Bacilli</taxon>
        <taxon>Bacillales</taxon>
        <taxon>Paenibacillaceae</taxon>
        <taxon>Paenibacillus</taxon>
    </lineage>
</organism>
<evidence type="ECO:0000259" key="11">
    <source>
        <dbReference type="Pfam" id="PF01757"/>
    </source>
</evidence>
<keyword evidence="4" id="KW-0808">Transferase</keyword>
<proteinExistence type="inferred from homology"/>
<keyword evidence="8" id="KW-0012">Acyltransferase</keyword>
<feature type="compositionally biased region" description="Polar residues" evidence="9">
    <location>
        <begin position="489"/>
        <end position="500"/>
    </location>
</feature>
<dbReference type="InterPro" id="IPR002656">
    <property type="entry name" value="Acyl_transf_3_dom"/>
</dbReference>
<dbReference type="Gene3D" id="3.40.50.1110">
    <property type="entry name" value="SGNH hydrolase"/>
    <property type="match status" value="1"/>
</dbReference>
<evidence type="ECO:0000256" key="4">
    <source>
        <dbReference type="ARBA" id="ARBA00022679"/>
    </source>
</evidence>
<evidence type="ECO:0000256" key="3">
    <source>
        <dbReference type="ARBA" id="ARBA00022475"/>
    </source>
</evidence>
<evidence type="ECO:0000256" key="6">
    <source>
        <dbReference type="ARBA" id="ARBA00022989"/>
    </source>
</evidence>
<keyword evidence="7 10" id="KW-0472">Membrane</keyword>
<evidence type="ECO:0000313" key="12">
    <source>
        <dbReference type="EMBL" id="TQR42148.1"/>
    </source>
</evidence>
<evidence type="ECO:0000256" key="2">
    <source>
        <dbReference type="ARBA" id="ARBA00007400"/>
    </source>
</evidence>
<dbReference type="Proteomes" id="UP000316208">
    <property type="component" value="Unassembled WGS sequence"/>
</dbReference>
<feature type="compositionally biased region" description="Basic and acidic residues" evidence="9">
    <location>
        <begin position="501"/>
        <end position="510"/>
    </location>
</feature>
<evidence type="ECO:0000256" key="8">
    <source>
        <dbReference type="ARBA" id="ARBA00023315"/>
    </source>
</evidence>
<dbReference type="SUPFAM" id="SSF52266">
    <property type="entry name" value="SGNH hydrolase"/>
    <property type="match status" value="1"/>
</dbReference>
<dbReference type="RefSeq" id="WP_142545864.1">
    <property type="nucleotide sequence ID" value="NZ_SADY01000008.1"/>
</dbReference>
<comment type="caution">
    <text evidence="12">The sequence shown here is derived from an EMBL/GenBank/DDBJ whole genome shotgun (WGS) entry which is preliminary data.</text>
</comment>
<feature type="transmembrane region" description="Helical" evidence="10">
    <location>
        <begin position="263"/>
        <end position="284"/>
    </location>
</feature>
<feature type="compositionally biased region" description="Basic and acidic residues" evidence="9">
    <location>
        <begin position="436"/>
        <end position="451"/>
    </location>
</feature>
<evidence type="ECO:0000256" key="10">
    <source>
        <dbReference type="SAM" id="Phobius"/>
    </source>
</evidence>